<dbReference type="Pfam" id="PF01061">
    <property type="entry name" value="ABC2_membrane"/>
    <property type="match status" value="1"/>
</dbReference>
<evidence type="ECO:0000256" key="3">
    <source>
        <dbReference type="ARBA" id="ARBA00022692"/>
    </source>
</evidence>
<comment type="caution">
    <text evidence="10">The sequence shown here is derived from an EMBL/GenBank/DDBJ whole genome shotgun (WGS) entry which is preliminary data.</text>
</comment>
<keyword evidence="4 6" id="KW-1133">Transmembrane helix</keyword>
<accession>A0ABU6XKQ8</accession>
<feature type="domain" description="CDR ABC transporter" evidence="8">
    <location>
        <begin position="378"/>
        <end position="426"/>
    </location>
</feature>
<evidence type="ECO:0000256" key="5">
    <source>
        <dbReference type="ARBA" id="ARBA00023136"/>
    </source>
</evidence>
<evidence type="ECO:0000313" key="10">
    <source>
        <dbReference type="EMBL" id="MED6198466.1"/>
    </source>
</evidence>
<feature type="domain" description="ABC-2 type transporter transmembrane" evidence="7">
    <location>
        <begin position="152"/>
        <end position="365"/>
    </location>
</feature>
<dbReference type="Pfam" id="PF06422">
    <property type="entry name" value="PDR_CDR"/>
    <property type="match status" value="1"/>
</dbReference>
<dbReference type="Proteomes" id="UP001341840">
    <property type="component" value="Unassembled WGS sequence"/>
</dbReference>
<evidence type="ECO:0000256" key="1">
    <source>
        <dbReference type="ARBA" id="ARBA00004141"/>
    </source>
</evidence>
<feature type="transmembrane region" description="Helical" evidence="6">
    <location>
        <begin position="316"/>
        <end position="336"/>
    </location>
</feature>
<evidence type="ECO:0000259" key="7">
    <source>
        <dbReference type="Pfam" id="PF01061"/>
    </source>
</evidence>
<dbReference type="InterPro" id="IPR043926">
    <property type="entry name" value="ABCG_dom"/>
</dbReference>
<keyword evidence="2" id="KW-0813">Transport</keyword>
<dbReference type="EMBL" id="JASCZI010212129">
    <property type="protein sequence ID" value="MED6198466.1"/>
    <property type="molecule type" value="Genomic_DNA"/>
</dbReference>
<evidence type="ECO:0000256" key="2">
    <source>
        <dbReference type="ARBA" id="ARBA00022448"/>
    </source>
</evidence>
<reference evidence="10 11" key="1">
    <citation type="journal article" date="2023" name="Plants (Basel)">
        <title>Bridging the Gap: Combining Genomics and Transcriptomics Approaches to Understand Stylosanthes scabra, an Orphan Legume from the Brazilian Caatinga.</title>
        <authorList>
            <person name="Ferreira-Neto J.R.C."/>
            <person name="da Silva M.D."/>
            <person name="Binneck E."/>
            <person name="de Melo N.F."/>
            <person name="da Silva R.H."/>
            <person name="de Melo A.L.T.M."/>
            <person name="Pandolfi V."/>
            <person name="Bustamante F.O."/>
            <person name="Brasileiro-Vidal A.C."/>
            <person name="Benko-Iseppon A.M."/>
        </authorList>
    </citation>
    <scope>NUCLEOTIDE SEQUENCE [LARGE SCALE GENOMIC DNA]</scope>
    <source>
        <tissue evidence="10">Leaves</tissue>
    </source>
</reference>
<protein>
    <submittedName>
        <fullName evidence="10">ABC transporter G member 36</fullName>
    </submittedName>
</protein>
<evidence type="ECO:0000256" key="4">
    <source>
        <dbReference type="ARBA" id="ARBA00022989"/>
    </source>
</evidence>
<evidence type="ECO:0000313" key="11">
    <source>
        <dbReference type="Proteomes" id="UP001341840"/>
    </source>
</evidence>
<gene>
    <name evidence="10" type="primary">ABCG36_3</name>
    <name evidence="10" type="ORF">PIB30_066552</name>
</gene>
<dbReference type="SUPFAM" id="SSF52540">
    <property type="entry name" value="P-loop containing nucleoside triphosphate hydrolases"/>
    <property type="match status" value="1"/>
</dbReference>
<feature type="transmembrane region" description="Helical" evidence="6">
    <location>
        <begin position="172"/>
        <end position="193"/>
    </location>
</feature>
<name>A0ABU6XKQ8_9FABA</name>
<feature type="transmembrane region" description="Helical" evidence="6">
    <location>
        <begin position="249"/>
        <end position="273"/>
    </location>
</feature>
<dbReference type="Gene3D" id="3.40.50.300">
    <property type="entry name" value="P-loop containing nucleotide triphosphate hydrolases"/>
    <property type="match status" value="1"/>
</dbReference>
<evidence type="ECO:0000256" key="6">
    <source>
        <dbReference type="SAM" id="Phobius"/>
    </source>
</evidence>
<sequence>MDEPTSGLDARAAAIVMRTVRNTVDTGRTVVCTIHQPSIDIFEAFDELLLMKRGGQVIYAGPLGRNSHKIIEYFEAIEGVPKIREKYNPATWMLEVSSIAAEVRLGMDFAEYYKTTSLYQRNKALIRELSTPPPGANDLFFPTQYSQSSWGQFKSCLWKQWITYWRSPDYNLVRFFFTLVTALMVGTVFWRVGMKRNSSGDLSKVLGAMFGAVMFVGINNCQTVQPVVAVERTVFYRERAAGMYSAVPYALAQVICEIPYVFVQASYYVVLVYAMVNFEWKVEKFFWFFFISFFSFLYFTYYGMMTVAITPNQQVASIFAAAFYGIFNLFSGFFIPRPKIPKYWVWYYWICPVAWTVYGLIVSQYRDVTKEINILGTNTNVSIKQYIDDQYGFKSDFMGPVAGVLVAFTVFFAFVFAFCIKTMNFQNR</sequence>
<proteinExistence type="predicted"/>
<evidence type="ECO:0000259" key="8">
    <source>
        <dbReference type="Pfam" id="PF06422"/>
    </source>
</evidence>
<keyword evidence="5 6" id="KW-0472">Membrane</keyword>
<organism evidence="10 11">
    <name type="scientific">Stylosanthes scabra</name>
    <dbReference type="NCBI Taxonomy" id="79078"/>
    <lineage>
        <taxon>Eukaryota</taxon>
        <taxon>Viridiplantae</taxon>
        <taxon>Streptophyta</taxon>
        <taxon>Embryophyta</taxon>
        <taxon>Tracheophyta</taxon>
        <taxon>Spermatophyta</taxon>
        <taxon>Magnoliopsida</taxon>
        <taxon>eudicotyledons</taxon>
        <taxon>Gunneridae</taxon>
        <taxon>Pentapetalae</taxon>
        <taxon>rosids</taxon>
        <taxon>fabids</taxon>
        <taxon>Fabales</taxon>
        <taxon>Fabaceae</taxon>
        <taxon>Papilionoideae</taxon>
        <taxon>50 kb inversion clade</taxon>
        <taxon>dalbergioids sensu lato</taxon>
        <taxon>Dalbergieae</taxon>
        <taxon>Pterocarpus clade</taxon>
        <taxon>Stylosanthes</taxon>
    </lineage>
</organism>
<feature type="transmembrane region" description="Helical" evidence="6">
    <location>
        <begin position="397"/>
        <end position="420"/>
    </location>
</feature>
<dbReference type="Pfam" id="PF19055">
    <property type="entry name" value="ABC2_membrane_7"/>
    <property type="match status" value="1"/>
</dbReference>
<evidence type="ECO:0000259" key="9">
    <source>
        <dbReference type="Pfam" id="PF19055"/>
    </source>
</evidence>
<dbReference type="InterPro" id="IPR013525">
    <property type="entry name" value="ABC2_TM"/>
</dbReference>
<dbReference type="InterPro" id="IPR027417">
    <property type="entry name" value="P-loop_NTPase"/>
</dbReference>
<keyword evidence="11" id="KW-1185">Reference proteome</keyword>
<dbReference type="InterPro" id="IPR010929">
    <property type="entry name" value="PDR_CDR_ABC"/>
</dbReference>
<keyword evidence="3 6" id="KW-0812">Transmembrane</keyword>
<feature type="transmembrane region" description="Helical" evidence="6">
    <location>
        <begin position="285"/>
        <end position="304"/>
    </location>
</feature>
<comment type="subcellular location">
    <subcellularLocation>
        <location evidence="1">Membrane</location>
        <topology evidence="1">Multi-pass membrane protein</topology>
    </subcellularLocation>
</comment>
<feature type="transmembrane region" description="Helical" evidence="6">
    <location>
        <begin position="343"/>
        <end position="361"/>
    </location>
</feature>
<feature type="domain" description="ABC transporter family G" evidence="9">
    <location>
        <begin position="35"/>
        <end position="96"/>
    </location>
</feature>
<dbReference type="PANTHER" id="PTHR19241">
    <property type="entry name" value="ATP-BINDING CASSETTE TRANSPORTER"/>
    <property type="match status" value="1"/>
</dbReference>